<sequence>MPYKAPKSRPTLCAREMRDTLCLKSSVVDFLRQNLLPSYKIVFPELGQGVAHNERSTKAHQDAVPRPRKEKGMIVETSSVQDCSSTLCSMRGIGEHLVYETAGKAWQQAPTSGAMSSHDVSHQLNPPNVLRADQVVIMMPAAFPFISLRALDLGSGRTGACLTPSPHRSEASVRAILKGEAQAGLFRDALRPGLSPHWQKIV</sequence>
<evidence type="ECO:0000313" key="3">
    <source>
        <dbReference type="Proteomes" id="UP000759537"/>
    </source>
</evidence>
<proteinExistence type="predicted"/>
<keyword evidence="3" id="KW-1185">Reference proteome</keyword>
<accession>A0A9P5N3J3</accession>
<organism evidence="2 3">
    <name type="scientific">Russula ochroleuca</name>
    <dbReference type="NCBI Taxonomy" id="152965"/>
    <lineage>
        <taxon>Eukaryota</taxon>
        <taxon>Fungi</taxon>
        <taxon>Dikarya</taxon>
        <taxon>Basidiomycota</taxon>
        <taxon>Agaricomycotina</taxon>
        <taxon>Agaricomycetes</taxon>
        <taxon>Russulales</taxon>
        <taxon>Russulaceae</taxon>
        <taxon>Russula</taxon>
    </lineage>
</organism>
<reference evidence="2" key="2">
    <citation type="journal article" date="2020" name="Nat. Commun.">
        <title>Large-scale genome sequencing of mycorrhizal fungi provides insights into the early evolution of symbiotic traits.</title>
        <authorList>
            <person name="Miyauchi S."/>
            <person name="Kiss E."/>
            <person name="Kuo A."/>
            <person name="Drula E."/>
            <person name="Kohler A."/>
            <person name="Sanchez-Garcia M."/>
            <person name="Morin E."/>
            <person name="Andreopoulos B."/>
            <person name="Barry K.W."/>
            <person name="Bonito G."/>
            <person name="Buee M."/>
            <person name="Carver A."/>
            <person name="Chen C."/>
            <person name="Cichocki N."/>
            <person name="Clum A."/>
            <person name="Culley D."/>
            <person name="Crous P.W."/>
            <person name="Fauchery L."/>
            <person name="Girlanda M."/>
            <person name="Hayes R.D."/>
            <person name="Keri Z."/>
            <person name="LaButti K."/>
            <person name="Lipzen A."/>
            <person name="Lombard V."/>
            <person name="Magnuson J."/>
            <person name="Maillard F."/>
            <person name="Murat C."/>
            <person name="Nolan M."/>
            <person name="Ohm R.A."/>
            <person name="Pangilinan J."/>
            <person name="Pereira M.F."/>
            <person name="Perotto S."/>
            <person name="Peter M."/>
            <person name="Pfister S."/>
            <person name="Riley R."/>
            <person name="Sitrit Y."/>
            <person name="Stielow J.B."/>
            <person name="Szollosi G."/>
            <person name="Zifcakova L."/>
            <person name="Stursova M."/>
            <person name="Spatafora J.W."/>
            <person name="Tedersoo L."/>
            <person name="Vaario L.M."/>
            <person name="Yamada A."/>
            <person name="Yan M."/>
            <person name="Wang P."/>
            <person name="Xu J."/>
            <person name="Bruns T."/>
            <person name="Baldrian P."/>
            <person name="Vilgalys R."/>
            <person name="Dunand C."/>
            <person name="Henrissat B."/>
            <person name="Grigoriev I.V."/>
            <person name="Hibbett D."/>
            <person name="Nagy L.G."/>
            <person name="Martin F.M."/>
        </authorList>
    </citation>
    <scope>NUCLEOTIDE SEQUENCE</scope>
    <source>
        <strain evidence="2">Prilba</strain>
    </source>
</reference>
<gene>
    <name evidence="2" type="ORF">DFH94DRAFT_679692</name>
</gene>
<name>A0A9P5N3J3_9AGAM</name>
<protein>
    <submittedName>
        <fullName evidence="2">Uncharacterized protein</fullName>
    </submittedName>
</protein>
<dbReference type="AlphaFoldDB" id="A0A9P5N3J3"/>
<dbReference type="EMBL" id="WHVB01000003">
    <property type="protein sequence ID" value="KAF8485226.1"/>
    <property type="molecule type" value="Genomic_DNA"/>
</dbReference>
<evidence type="ECO:0000256" key="1">
    <source>
        <dbReference type="SAM" id="MobiDB-lite"/>
    </source>
</evidence>
<feature type="region of interest" description="Disordered" evidence="1">
    <location>
        <begin position="52"/>
        <end position="71"/>
    </location>
</feature>
<evidence type="ECO:0000313" key="2">
    <source>
        <dbReference type="EMBL" id="KAF8485226.1"/>
    </source>
</evidence>
<reference evidence="2" key="1">
    <citation type="submission" date="2019-10" db="EMBL/GenBank/DDBJ databases">
        <authorList>
            <consortium name="DOE Joint Genome Institute"/>
            <person name="Kuo A."/>
            <person name="Miyauchi S."/>
            <person name="Kiss E."/>
            <person name="Drula E."/>
            <person name="Kohler A."/>
            <person name="Sanchez-Garcia M."/>
            <person name="Andreopoulos B."/>
            <person name="Barry K.W."/>
            <person name="Bonito G."/>
            <person name="Buee M."/>
            <person name="Carver A."/>
            <person name="Chen C."/>
            <person name="Cichocki N."/>
            <person name="Clum A."/>
            <person name="Culley D."/>
            <person name="Crous P.W."/>
            <person name="Fauchery L."/>
            <person name="Girlanda M."/>
            <person name="Hayes R."/>
            <person name="Keri Z."/>
            <person name="LaButti K."/>
            <person name="Lipzen A."/>
            <person name="Lombard V."/>
            <person name="Magnuson J."/>
            <person name="Maillard F."/>
            <person name="Morin E."/>
            <person name="Murat C."/>
            <person name="Nolan M."/>
            <person name="Ohm R."/>
            <person name="Pangilinan J."/>
            <person name="Pereira M."/>
            <person name="Perotto S."/>
            <person name="Peter M."/>
            <person name="Riley R."/>
            <person name="Sitrit Y."/>
            <person name="Stielow B."/>
            <person name="Szollosi G."/>
            <person name="Zifcakova L."/>
            <person name="Stursova M."/>
            <person name="Spatafora J.W."/>
            <person name="Tedersoo L."/>
            <person name="Vaario L.-M."/>
            <person name="Yamada A."/>
            <person name="Yan M."/>
            <person name="Wang P."/>
            <person name="Xu J."/>
            <person name="Bruns T."/>
            <person name="Baldrian P."/>
            <person name="Vilgalys R."/>
            <person name="Henrissat B."/>
            <person name="Grigoriev I.V."/>
            <person name="Hibbett D."/>
            <person name="Nagy L.G."/>
            <person name="Martin F.M."/>
        </authorList>
    </citation>
    <scope>NUCLEOTIDE SEQUENCE</scope>
    <source>
        <strain evidence="2">Prilba</strain>
    </source>
</reference>
<comment type="caution">
    <text evidence="2">The sequence shown here is derived from an EMBL/GenBank/DDBJ whole genome shotgun (WGS) entry which is preliminary data.</text>
</comment>
<dbReference type="Proteomes" id="UP000759537">
    <property type="component" value="Unassembled WGS sequence"/>
</dbReference>